<dbReference type="RefSeq" id="XP_067521309.1">
    <property type="nucleotide sequence ID" value="XM_067665208.1"/>
</dbReference>
<keyword evidence="5" id="KW-1185">Reference proteome</keyword>
<evidence type="ECO:0008006" key="6">
    <source>
        <dbReference type="Google" id="ProtNLM"/>
    </source>
</evidence>
<dbReference type="PANTHER" id="PTHR46206:SF7">
    <property type="entry name" value="P450, PUTATIVE (EUROFUNG)-RELATED"/>
    <property type="match status" value="1"/>
</dbReference>
<dbReference type="PANTHER" id="PTHR46206">
    <property type="entry name" value="CYTOCHROME P450"/>
    <property type="match status" value="1"/>
</dbReference>
<dbReference type="VEuPathDB" id="FungiDB:RO3G_10623"/>
<dbReference type="OMA" id="DEANQGH"/>
<dbReference type="Proteomes" id="UP000009138">
    <property type="component" value="Unassembled WGS sequence"/>
</dbReference>
<dbReference type="GO" id="GO:0020037">
    <property type="term" value="F:heme binding"/>
    <property type="evidence" value="ECO:0007669"/>
    <property type="project" value="InterPro"/>
</dbReference>
<dbReference type="STRING" id="246409.I1CBT3"/>
<evidence type="ECO:0000256" key="3">
    <source>
        <dbReference type="ARBA" id="ARBA00022723"/>
    </source>
</evidence>
<dbReference type="GeneID" id="93617589"/>
<protein>
    <recommendedName>
        <fullName evidence="6">Cytochrome P450</fullName>
    </recommendedName>
</protein>
<dbReference type="Pfam" id="PF00067">
    <property type="entry name" value="p450"/>
    <property type="match status" value="1"/>
</dbReference>
<dbReference type="AlphaFoldDB" id="I1CBT3"/>
<comment type="similarity">
    <text evidence="2">Belongs to the cytochrome P450 family.</text>
</comment>
<evidence type="ECO:0000256" key="1">
    <source>
        <dbReference type="ARBA" id="ARBA00001971"/>
    </source>
</evidence>
<organism evidence="4 5">
    <name type="scientific">Rhizopus delemar (strain RA 99-880 / ATCC MYA-4621 / FGSC 9543 / NRRL 43880)</name>
    <name type="common">Mucormycosis agent</name>
    <name type="synonym">Rhizopus arrhizus var. delemar</name>
    <dbReference type="NCBI Taxonomy" id="246409"/>
    <lineage>
        <taxon>Eukaryota</taxon>
        <taxon>Fungi</taxon>
        <taxon>Fungi incertae sedis</taxon>
        <taxon>Mucoromycota</taxon>
        <taxon>Mucoromycotina</taxon>
        <taxon>Mucoromycetes</taxon>
        <taxon>Mucorales</taxon>
        <taxon>Mucorineae</taxon>
        <taxon>Rhizopodaceae</taxon>
        <taxon>Rhizopus</taxon>
    </lineage>
</organism>
<dbReference type="SUPFAM" id="SSF48264">
    <property type="entry name" value="Cytochrome P450"/>
    <property type="match status" value="1"/>
</dbReference>
<evidence type="ECO:0000256" key="2">
    <source>
        <dbReference type="ARBA" id="ARBA00010617"/>
    </source>
</evidence>
<dbReference type="EMBL" id="CH476739">
    <property type="protein sequence ID" value="EIE85913.1"/>
    <property type="molecule type" value="Genomic_DNA"/>
</dbReference>
<dbReference type="GO" id="GO:0005506">
    <property type="term" value="F:iron ion binding"/>
    <property type="evidence" value="ECO:0007669"/>
    <property type="project" value="InterPro"/>
</dbReference>
<name>I1CBT3_RHIO9</name>
<comment type="cofactor">
    <cofactor evidence="1">
        <name>heme</name>
        <dbReference type="ChEBI" id="CHEBI:30413"/>
    </cofactor>
</comment>
<dbReference type="InParanoid" id="I1CBT3"/>
<evidence type="ECO:0000313" key="4">
    <source>
        <dbReference type="EMBL" id="EIE85913.1"/>
    </source>
</evidence>
<dbReference type="Gene3D" id="1.10.630.10">
    <property type="entry name" value="Cytochrome P450"/>
    <property type="match status" value="1"/>
</dbReference>
<dbReference type="GO" id="GO:0004497">
    <property type="term" value="F:monooxygenase activity"/>
    <property type="evidence" value="ECO:0007669"/>
    <property type="project" value="InterPro"/>
</dbReference>
<dbReference type="InterPro" id="IPR036396">
    <property type="entry name" value="Cyt_P450_sf"/>
</dbReference>
<evidence type="ECO:0000313" key="5">
    <source>
        <dbReference type="Proteomes" id="UP000009138"/>
    </source>
</evidence>
<dbReference type="OrthoDB" id="1844152at2759"/>
<reference evidence="4 5" key="1">
    <citation type="journal article" date="2009" name="PLoS Genet.">
        <title>Genomic analysis of the basal lineage fungus Rhizopus oryzae reveals a whole-genome duplication.</title>
        <authorList>
            <person name="Ma L.-J."/>
            <person name="Ibrahim A.S."/>
            <person name="Skory C."/>
            <person name="Grabherr M.G."/>
            <person name="Burger G."/>
            <person name="Butler M."/>
            <person name="Elias M."/>
            <person name="Idnurm A."/>
            <person name="Lang B.F."/>
            <person name="Sone T."/>
            <person name="Abe A."/>
            <person name="Calvo S.E."/>
            <person name="Corrochano L.M."/>
            <person name="Engels R."/>
            <person name="Fu J."/>
            <person name="Hansberg W."/>
            <person name="Kim J.-M."/>
            <person name="Kodira C.D."/>
            <person name="Koehrsen M.J."/>
            <person name="Liu B."/>
            <person name="Miranda-Saavedra D."/>
            <person name="O'Leary S."/>
            <person name="Ortiz-Castellanos L."/>
            <person name="Poulter R."/>
            <person name="Rodriguez-Romero J."/>
            <person name="Ruiz-Herrera J."/>
            <person name="Shen Y.-Q."/>
            <person name="Zeng Q."/>
            <person name="Galagan J."/>
            <person name="Birren B.W."/>
            <person name="Cuomo C.A."/>
            <person name="Wickes B.L."/>
        </authorList>
    </citation>
    <scope>NUCLEOTIDE SEQUENCE [LARGE SCALE GENOMIC DNA]</scope>
    <source>
        <strain evidence="5">RA 99-880 / ATCC MYA-4621 / FGSC 9543 / NRRL 43880</strain>
    </source>
</reference>
<accession>I1CBT3</accession>
<keyword evidence="3" id="KW-0479">Metal-binding</keyword>
<dbReference type="InterPro" id="IPR001128">
    <property type="entry name" value="Cyt_P450"/>
</dbReference>
<gene>
    <name evidence="4" type="ORF">RO3G_10623</name>
</gene>
<dbReference type="eggNOG" id="KOG0684">
    <property type="taxonomic scope" value="Eukaryota"/>
</dbReference>
<dbReference type="GO" id="GO:0016705">
    <property type="term" value="F:oxidoreductase activity, acting on paired donors, with incorporation or reduction of molecular oxygen"/>
    <property type="evidence" value="ECO:0007669"/>
    <property type="project" value="InterPro"/>
</dbReference>
<proteinExistence type="inferred from homology"/>
<sequence length="138" mass="15829">MAVAQVLYRLVKHPEYTKELIEEQQEVLKSGYDSSAYSPSAYRQMVKLDSFIRESLRTRSNGIGLPHKNITNQDIVLRSGAIVHPGENVYINMWHVNTNEVNQENMKDTEQFQGFRFVGRDKPSTKPGHDFISFGLGR</sequence>